<dbReference type="SMART" id="SM00271">
    <property type="entry name" value="DnaJ"/>
    <property type="match status" value="1"/>
</dbReference>
<dbReference type="CDD" id="cd06257">
    <property type="entry name" value="DnaJ"/>
    <property type="match status" value="1"/>
</dbReference>
<dbReference type="SUPFAM" id="SSF46565">
    <property type="entry name" value="Chaperone J-domain"/>
    <property type="match status" value="1"/>
</dbReference>
<evidence type="ECO:0000313" key="2">
    <source>
        <dbReference type="EMBL" id="CAK9225719.1"/>
    </source>
</evidence>
<dbReference type="PANTHER" id="PTHR36031:SF1">
    <property type="entry name" value="F21O3.15 PROTEIN"/>
    <property type="match status" value="1"/>
</dbReference>
<evidence type="ECO:0000259" key="1">
    <source>
        <dbReference type="PROSITE" id="PS50076"/>
    </source>
</evidence>
<dbReference type="Pfam" id="PF00226">
    <property type="entry name" value="DnaJ"/>
    <property type="match status" value="1"/>
</dbReference>
<keyword evidence="3" id="KW-1185">Reference proteome</keyword>
<dbReference type="Gene3D" id="1.10.287.110">
    <property type="entry name" value="DnaJ domain"/>
    <property type="match status" value="1"/>
</dbReference>
<protein>
    <recommendedName>
        <fullName evidence="1">J domain-containing protein</fullName>
    </recommendedName>
</protein>
<reference evidence="2" key="1">
    <citation type="submission" date="2024-02" db="EMBL/GenBank/DDBJ databases">
        <authorList>
            <consortium name="ELIXIR-Norway"/>
            <consortium name="Elixir Norway"/>
        </authorList>
    </citation>
    <scope>NUCLEOTIDE SEQUENCE</scope>
</reference>
<dbReference type="InterPro" id="IPR001623">
    <property type="entry name" value="DnaJ_domain"/>
</dbReference>
<dbReference type="Proteomes" id="UP001497512">
    <property type="component" value="Chromosome 5"/>
</dbReference>
<dbReference type="PROSITE" id="PS50076">
    <property type="entry name" value="DNAJ_2"/>
    <property type="match status" value="1"/>
</dbReference>
<dbReference type="EMBL" id="OZ019897">
    <property type="protein sequence ID" value="CAK9225719.1"/>
    <property type="molecule type" value="Genomic_DNA"/>
</dbReference>
<dbReference type="InterPro" id="IPR036869">
    <property type="entry name" value="J_dom_sf"/>
</dbReference>
<sequence>MLTLRERAVGFLLINSCKLMSTRTRAFTISSSKPDEWWAIDGQIHRLRAPLSGDLHTIVNMEVPNPRPKPISAKQRLSNRNRLVSQIRIRNDGGQESYWKAYMERFQKTREEWEKLHWDGIPKEPASNLELKTPRLDHYQVLGLRKRHRPYSPLELKAAFRDKAMQYHPSKSVNKSPKNQAASIRRFKHIWEAYKNLQNKRSW</sequence>
<accession>A0ABP0UNP8</accession>
<gene>
    <name evidence="2" type="ORF">CSSPTR1EN2_LOCUS17833</name>
</gene>
<feature type="domain" description="J" evidence="1">
    <location>
        <begin position="137"/>
        <end position="202"/>
    </location>
</feature>
<name>A0ABP0UNP8_9BRYO</name>
<proteinExistence type="predicted"/>
<organism evidence="2 3">
    <name type="scientific">Sphagnum troendelagicum</name>
    <dbReference type="NCBI Taxonomy" id="128251"/>
    <lineage>
        <taxon>Eukaryota</taxon>
        <taxon>Viridiplantae</taxon>
        <taxon>Streptophyta</taxon>
        <taxon>Embryophyta</taxon>
        <taxon>Bryophyta</taxon>
        <taxon>Sphagnophytina</taxon>
        <taxon>Sphagnopsida</taxon>
        <taxon>Sphagnales</taxon>
        <taxon>Sphagnaceae</taxon>
        <taxon>Sphagnum</taxon>
    </lineage>
</organism>
<dbReference type="PANTHER" id="PTHR36031">
    <property type="entry name" value="F21O3.15 PROTEIN"/>
    <property type="match status" value="1"/>
</dbReference>
<evidence type="ECO:0000313" key="3">
    <source>
        <dbReference type="Proteomes" id="UP001497512"/>
    </source>
</evidence>